<dbReference type="AlphaFoldDB" id="G7YPP7"/>
<protein>
    <recommendedName>
        <fullName evidence="14">Inhibitor of growth protein</fullName>
    </recommendedName>
</protein>
<feature type="site" description="Histone H3K4me3 binding" evidence="11">
    <location>
        <position position="748"/>
    </location>
</feature>
<dbReference type="GO" id="GO:0005634">
    <property type="term" value="C:nucleus"/>
    <property type="evidence" value="ECO:0007669"/>
    <property type="project" value="UniProtKB-SubCell"/>
</dbReference>
<reference evidence="17" key="1">
    <citation type="journal article" date="2011" name="Genome Biol.">
        <title>The draft genome of the carcinogenic human liver fluke Clonorchis sinensis.</title>
        <authorList>
            <person name="Wang X."/>
            <person name="Chen W."/>
            <person name="Huang Y."/>
            <person name="Sun J."/>
            <person name="Men J."/>
            <person name="Liu H."/>
            <person name="Luo F."/>
            <person name="Guo L."/>
            <person name="Lv X."/>
            <person name="Deng C."/>
            <person name="Zhou C."/>
            <person name="Fan Y."/>
            <person name="Li X."/>
            <person name="Huang L."/>
            <person name="Hu Y."/>
            <person name="Liang C."/>
            <person name="Hu X."/>
            <person name="Xu J."/>
            <person name="Yu X."/>
        </authorList>
    </citation>
    <scope>NUCLEOTIDE SEQUENCE [LARGE SCALE GENOMIC DNA]</scope>
    <source>
        <strain evidence="17">Henan</strain>
    </source>
</reference>
<evidence type="ECO:0000256" key="14">
    <source>
        <dbReference type="RuleBase" id="RU361213"/>
    </source>
</evidence>
<feature type="site" description="Histone H3K4me3 binding" evidence="11">
    <location>
        <position position="752"/>
    </location>
</feature>
<dbReference type="GO" id="GO:0006325">
    <property type="term" value="P:chromatin organization"/>
    <property type="evidence" value="ECO:0007669"/>
    <property type="project" value="UniProtKB-KW"/>
</dbReference>
<dbReference type="InterPro" id="IPR028651">
    <property type="entry name" value="ING_fam"/>
</dbReference>
<feature type="compositionally biased region" description="Basic and acidic residues" evidence="15">
    <location>
        <begin position="522"/>
        <end position="536"/>
    </location>
</feature>
<sequence length="798" mass="90399">MRNRCKSEIRQWNIRKEITILDLTRKNGDVLFEYMRHRRRNKPSAFSLRDRNGEPTSDPIVVYLRREKYVTLNERVQRAATKIVVGLRSVGHEMRLLVVAAPNYLSPTVVHAPSKTQFKAPLDTFMRVLTLQSLLPRAVNGKKKTDLENSGGSLDPVYQSVSPQYVKTHRPIMYEVLLWSAADAEEKDEELPEEFDRLSYGEPYQADTTHSVISSPHRFGKYFENTDGQTRGFRSLELLIEVSDPCDKIERTAASQKRPLTDKLVSQVLQVDHRYYRLPNPVQGLSHSKGFTGLIVGQLKFRVSRRRESSGSMNYCCVAVKDCDEGILEPLAEANRTYFEDCKYNRLSDYQQNVRYSEIVREYEKALSNCREKRQIVEKIYNTYEKLVRKLDTELEKFRLELEADNSGITEQIEQRITAMLGKPQNPTIKPERRRQRFRYQSTSHHFKNPFLMRRKIIGQACRTALKSSTVRQVFPHKSENSHIGRPGAQKSFRAKISGPHRMPKPSTIPSFLESTTIGSKSNEDNGFARRSRPVDYADPSLFNPEGGLEPRPYPSMSANTKSSLEVEEEESTGFTNDIASLTSRNSPLFSLPAHSEFGPSILEKGGLSVSAVRSQRVGSTGASSDVSDSPSTTSRSNSAVLADHRLVGVPSPIGWHGVSGSRDRRSRGSRRPGREALMDELGSDTLHSTDFDEPHSNAPSTTTDGFFEPSSFGFVSDVKLDNPEEGLEDDEDQKRYCVCNDVSYGDMIACDNPNCPFEWFHYSCVSLTVAPKGDWYCPSCIKTFSSTKGMKKRIGRR</sequence>
<organism evidence="17 18">
    <name type="scientific">Clonorchis sinensis</name>
    <name type="common">Chinese liver fluke</name>
    <dbReference type="NCBI Taxonomy" id="79923"/>
    <lineage>
        <taxon>Eukaryota</taxon>
        <taxon>Metazoa</taxon>
        <taxon>Spiralia</taxon>
        <taxon>Lophotrochozoa</taxon>
        <taxon>Platyhelminthes</taxon>
        <taxon>Trematoda</taxon>
        <taxon>Digenea</taxon>
        <taxon>Opisthorchiida</taxon>
        <taxon>Opisthorchiata</taxon>
        <taxon>Opisthorchiidae</taxon>
        <taxon>Clonorchis</taxon>
    </lineage>
</organism>
<dbReference type="InterPro" id="IPR019787">
    <property type="entry name" value="Znf_PHD-finger"/>
</dbReference>
<comment type="similarity">
    <text evidence="2 14">Belongs to the ING family.</text>
</comment>
<feature type="binding site" evidence="12">
    <location>
        <position position="751"/>
    </location>
    <ligand>
        <name>Zn(2+)</name>
        <dbReference type="ChEBI" id="CHEBI:29105"/>
        <label>2</label>
    </ligand>
</feature>
<feature type="compositionally biased region" description="Polar residues" evidence="15">
    <location>
        <begin position="508"/>
        <end position="521"/>
    </location>
</feature>
<dbReference type="PANTHER" id="PTHR10333:SF103">
    <property type="entry name" value="INHIBITOR OF GROWTH PROTEIN 3"/>
    <property type="match status" value="1"/>
</dbReference>
<feature type="site" description="Histone H3K4me3 binding" evidence="11">
    <location>
        <position position="760"/>
    </location>
</feature>
<comment type="domain">
    <text evidence="14">The PHD-type zinc finger mediates the binding to H3K4me3.</text>
</comment>
<feature type="binding site" evidence="12">
    <location>
        <position position="756"/>
    </location>
    <ligand>
        <name>Zn(2+)</name>
        <dbReference type="ChEBI" id="CHEBI:29105"/>
        <label>2</label>
    </ligand>
</feature>
<feature type="binding site" evidence="12">
    <location>
        <position position="762"/>
    </location>
    <ligand>
        <name>Zn(2+)</name>
        <dbReference type="ChEBI" id="CHEBI:29105"/>
        <label>1</label>
    </ligand>
</feature>
<dbReference type="GO" id="GO:0008270">
    <property type="term" value="F:zinc ion binding"/>
    <property type="evidence" value="ECO:0007669"/>
    <property type="project" value="UniProtKB-KW"/>
</dbReference>
<evidence type="ECO:0000256" key="12">
    <source>
        <dbReference type="PIRSR" id="PIRSR628651-51"/>
    </source>
</evidence>
<keyword evidence="18" id="KW-1185">Reference proteome</keyword>
<feature type="binding site" evidence="12">
    <location>
        <position position="740"/>
    </location>
    <ligand>
        <name>Zn(2+)</name>
        <dbReference type="ChEBI" id="CHEBI:29105"/>
        <label>1</label>
    </ligand>
</feature>
<dbReference type="PANTHER" id="PTHR10333">
    <property type="entry name" value="INHIBITOR OF GROWTH PROTEIN"/>
    <property type="match status" value="1"/>
</dbReference>
<evidence type="ECO:0000256" key="2">
    <source>
        <dbReference type="ARBA" id="ARBA00010210"/>
    </source>
</evidence>
<dbReference type="InterPro" id="IPR019786">
    <property type="entry name" value="Zinc_finger_PHD-type_CS"/>
</dbReference>
<feature type="binding site" evidence="12">
    <location>
        <position position="738"/>
    </location>
    <ligand>
        <name>Zn(2+)</name>
        <dbReference type="ChEBI" id="CHEBI:29105"/>
        <label>1</label>
    </ligand>
</feature>
<feature type="region of interest" description="Disordered" evidence="15">
    <location>
        <begin position="685"/>
        <end position="704"/>
    </location>
</feature>
<evidence type="ECO:0000256" key="8">
    <source>
        <dbReference type="ARBA" id="ARBA00023015"/>
    </source>
</evidence>
<feature type="compositionally biased region" description="Low complexity" evidence="15">
    <location>
        <begin position="619"/>
        <end position="641"/>
    </location>
</feature>
<keyword evidence="7 14" id="KW-0156">Chromatin regulator</keyword>
<evidence type="ECO:0000313" key="18">
    <source>
        <dbReference type="Proteomes" id="UP000008909"/>
    </source>
</evidence>
<evidence type="ECO:0000256" key="9">
    <source>
        <dbReference type="ARBA" id="ARBA00023163"/>
    </source>
</evidence>
<proteinExistence type="inferred from homology"/>
<comment type="function">
    <text evidence="14">Component of an histone acetyltransferase complex.</text>
</comment>
<comment type="subunit">
    <text evidence="14">Component of an histone acetyltransferase complex. Interacts with H3K4me3 and to a lesser extent with H3K4me2.</text>
</comment>
<keyword evidence="9" id="KW-0804">Transcription</keyword>
<dbReference type="SUPFAM" id="SSF57903">
    <property type="entry name" value="FYVE/PHD zinc finger"/>
    <property type="match status" value="1"/>
</dbReference>
<evidence type="ECO:0000256" key="15">
    <source>
        <dbReference type="SAM" id="MobiDB-lite"/>
    </source>
</evidence>
<feature type="domain" description="PHD-type" evidence="16">
    <location>
        <begin position="735"/>
        <end position="784"/>
    </location>
</feature>
<dbReference type="InterPro" id="IPR013083">
    <property type="entry name" value="Znf_RING/FYVE/PHD"/>
</dbReference>
<keyword evidence="3" id="KW-0341">Growth regulation</keyword>
<gene>
    <name evidence="17" type="ORF">CLF_106137</name>
</gene>
<evidence type="ECO:0000256" key="3">
    <source>
        <dbReference type="ARBA" id="ARBA00022604"/>
    </source>
</evidence>
<feature type="site" description="Histone H3K4me3 binding" evidence="11">
    <location>
        <position position="737"/>
    </location>
</feature>
<name>G7YPP7_CLOSI</name>
<dbReference type="InterPro" id="IPR011011">
    <property type="entry name" value="Znf_FYVE_PHD"/>
</dbReference>
<dbReference type="InterPro" id="IPR024610">
    <property type="entry name" value="ING_N_histone-binding"/>
</dbReference>
<evidence type="ECO:0000259" key="16">
    <source>
        <dbReference type="PROSITE" id="PS50016"/>
    </source>
</evidence>
<feature type="region of interest" description="Disordered" evidence="15">
    <location>
        <begin position="619"/>
        <end position="676"/>
    </location>
</feature>
<evidence type="ECO:0000256" key="10">
    <source>
        <dbReference type="ARBA" id="ARBA00023242"/>
    </source>
</evidence>
<dbReference type="SMART" id="SM00249">
    <property type="entry name" value="PHD"/>
    <property type="match status" value="1"/>
</dbReference>
<accession>G7YPP7</accession>
<evidence type="ECO:0000256" key="7">
    <source>
        <dbReference type="ARBA" id="ARBA00022853"/>
    </source>
</evidence>
<dbReference type="EMBL" id="DF143940">
    <property type="protein sequence ID" value="GAA54928.1"/>
    <property type="molecule type" value="Genomic_DNA"/>
</dbReference>
<evidence type="ECO:0000256" key="6">
    <source>
        <dbReference type="ARBA" id="ARBA00022833"/>
    </source>
</evidence>
<comment type="subcellular location">
    <subcellularLocation>
        <location evidence="1 14">Nucleus</location>
    </subcellularLocation>
</comment>
<dbReference type="PROSITE" id="PS01359">
    <property type="entry name" value="ZF_PHD_1"/>
    <property type="match status" value="1"/>
</dbReference>
<evidence type="ECO:0000256" key="13">
    <source>
        <dbReference type="PROSITE-ProRule" id="PRU00146"/>
    </source>
</evidence>
<feature type="binding site" evidence="12">
    <location>
        <position position="778"/>
    </location>
    <ligand>
        <name>Zn(2+)</name>
        <dbReference type="ChEBI" id="CHEBI:29105"/>
        <label>2</label>
    </ligand>
</feature>
<evidence type="ECO:0000256" key="5">
    <source>
        <dbReference type="ARBA" id="ARBA00022771"/>
    </source>
</evidence>
<evidence type="ECO:0000313" key="17">
    <source>
        <dbReference type="EMBL" id="GAA54928.1"/>
    </source>
</evidence>
<evidence type="ECO:0000256" key="1">
    <source>
        <dbReference type="ARBA" id="ARBA00004123"/>
    </source>
</evidence>
<keyword evidence="8" id="KW-0805">Transcription regulation</keyword>
<reference key="2">
    <citation type="submission" date="2011-10" db="EMBL/GenBank/DDBJ databases">
        <title>The genome and transcriptome sequence of Clonorchis sinensis provide insights into the carcinogenic liver fluke.</title>
        <authorList>
            <person name="Wang X."/>
            <person name="Huang Y."/>
            <person name="Chen W."/>
            <person name="Liu H."/>
            <person name="Guo L."/>
            <person name="Chen Y."/>
            <person name="Luo F."/>
            <person name="Zhou W."/>
            <person name="Sun J."/>
            <person name="Mao Q."/>
            <person name="Liang P."/>
            <person name="Zhou C."/>
            <person name="Tian Y."/>
            <person name="Men J."/>
            <person name="Lv X."/>
            <person name="Huang L."/>
            <person name="Zhou J."/>
            <person name="Hu Y."/>
            <person name="Li R."/>
            <person name="Zhang F."/>
            <person name="Lei H."/>
            <person name="Li X."/>
            <person name="Hu X."/>
            <person name="Liang C."/>
            <person name="Xu J."/>
            <person name="Wu Z."/>
            <person name="Yu X."/>
        </authorList>
    </citation>
    <scope>NUCLEOTIDE SEQUENCE</scope>
    <source>
        <strain>Henan</strain>
    </source>
</reference>
<keyword evidence="10 14" id="KW-0539">Nucleus</keyword>
<keyword evidence="4 12" id="KW-0479">Metal-binding</keyword>
<dbReference type="PROSITE" id="PS50016">
    <property type="entry name" value="ZF_PHD_2"/>
    <property type="match status" value="1"/>
</dbReference>
<dbReference type="Gene3D" id="3.30.40.10">
    <property type="entry name" value="Zinc/RING finger domain, C3HC4 (zinc finger)"/>
    <property type="match status" value="1"/>
</dbReference>
<dbReference type="Proteomes" id="UP000008909">
    <property type="component" value="Unassembled WGS sequence"/>
</dbReference>
<dbReference type="InterPro" id="IPR001965">
    <property type="entry name" value="Znf_PHD"/>
</dbReference>
<feature type="binding site" evidence="12">
    <location>
        <position position="765"/>
    </location>
    <ligand>
        <name>Zn(2+)</name>
        <dbReference type="ChEBI" id="CHEBI:29105"/>
        <label>1</label>
    </ligand>
</feature>
<feature type="region of interest" description="Disordered" evidence="15">
    <location>
        <begin position="496"/>
        <end position="581"/>
    </location>
</feature>
<keyword evidence="6 12" id="KW-0862">Zinc</keyword>
<feature type="binding site" evidence="12">
    <location>
        <position position="781"/>
    </location>
    <ligand>
        <name>Zn(2+)</name>
        <dbReference type="ChEBI" id="CHEBI:29105"/>
        <label>2</label>
    </ligand>
</feature>
<evidence type="ECO:0000256" key="11">
    <source>
        <dbReference type="PIRSR" id="PIRSR628651-50"/>
    </source>
</evidence>
<dbReference type="Pfam" id="PF12998">
    <property type="entry name" value="ING"/>
    <property type="match status" value="1"/>
</dbReference>
<dbReference type="CDD" id="cd15505">
    <property type="entry name" value="PHD_ING"/>
    <property type="match status" value="1"/>
</dbReference>
<evidence type="ECO:0000256" key="4">
    <source>
        <dbReference type="ARBA" id="ARBA00022723"/>
    </source>
</evidence>
<keyword evidence="5 13" id="KW-0863">Zinc-finger</keyword>